<dbReference type="RefSeq" id="WP_322608010.1">
    <property type="nucleotide sequence ID" value="NZ_JARVCO010000007.1"/>
</dbReference>
<proteinExistence type="predicted"/>
<sequence>MDHMLIPALVFLVISMLISMLGMGGGILYVPILLLAGFDISSAPSISLILIAATSLAVLPGSAGHAVQGQVDRRTGGQPDIAFHEQGPLEKMVWSGGLDYCDTNGGSMGHEIKTENGEVHRFENRKLD</sequence>
<accession>A0ABU5MVI4</accession>
<evidence type="ECO:0000313" key="2">
    <source>
        <dbReference type="EMBL" id="MDZ8118212.1"/>
    </source>
</evidence>
<keyword evidence="1" id="KW-1133">Transmembrane helix</keyword>
<dbReference type="Proteomes" id="UP001290861">
    <property type="component" value="Unassembled WGS sequence"/>
</dbReference>
<keyword evidence="3" id="KW-1185">Reference proteome</keyword>
<comment type="caution">
    <text evidence="2">The sequence shown here is derived from an EMBL/GenBank/DDBJ whole genome shotgun (WGS) entry which is preliminary data.</text>
</comment>
<keyword evidence="1" id="KW-0812">Transmembrane</keyword>
<feature type="transmembrane region" description="Helical" evidence="1">
    <location>
        <begin position="9"/>
        <end position="34"/>
    </location>
</feature>
<gene>
    <name evidence="2" type="ORF">P9H32_06175</name>
</gene>
<keyword evidence="1" id="KW-0472">Membrane</keyword>
<dbReference type="EMBL" id="JARVCO010000007">
    <property type="protein sequence ID" value="MDZ8118212.1"/>
    <property type="molecule type" value="Genomic_DNA"/>
</dbReference>
<protein>
    <submittedName>
        <fullName evidence="2">Sulfite exporter TauE/SafE family protein</fullName>
    </submittedName>
</protein>
<evidence type="ECO:0000313" key="3">
    <source>
        <dbReference type="Proteomes" id="UP001290861"/>
    </source>
</evidence>
<evidence type="ECO:0000256" key="1">
    <source>
        <dbReference type="SAM" id="Phobius"/>
    </source>
</evidence>
<reference evidence="2 3" key="1">
    <citation type="journal article" date="2024" name="Appl. Environ. Microbiol.">
        <title>Pontiella agarivorans sp. nov., a novel marine anaerobic bacterium capable of degrading macroalgal polysaccharides and fixing nitrogen.</title>
        <authorList>
            <person name="Liu N."/>
            <person name="Kivenson V."/>
            <person name="Peng X."/>
            <person name="Cui Z."/>
            <person name="Lankiewicz T.S."/>
            <person name="Gosselin K.M."/>
            <person name="English C.J."/>
            <person name="Blair E.M."/>
            <person name="O'Malley M.A."/>
            <person name="Valentine D.L."/>
        </authorList>
    </citation>
    <scope>NUCLEOTIDE SEQUENCE [LARGE SCALE GENOMIC DNA]</scope>
    <source>
        <strain evidence="2 3">NLcol2</strain>
    </source>
</reference>
<feature type="transmembrane region" description="Helical" evidence="1">
    <location>
        <begin position="46"/>
        <end position="67"/>
    </location>
</feature>
<organism evidence="2 3">
    <name type="scientific">Pontiella agarivorans</name>
    <dbReference type="NCBI Taxonomy" id="3038953"/>
    <lineage>
        <taxon>Bacteria</taxon>
        <taxon>Pseudomonadati</taxon>
        <taxon>Kiritimatiellota</taxon>
        <taxon>Kiritimatiellia</taxon>
        <taxon>Kiritimatiellales</taxon>
        <taxon>Pontiellaceae</taxon>
        <taxon>Pontiella</taxon>
    </lineage>
</organism>
<name>A0ABU5MVI4_9BACT</name>